<name>A0AAV4DQU4_9GAST</name>
<comment type="caution">
    <text evidence="1">The sequence shown here is derived from an EMBL/GenBank/DDBJ whole genome shotgun (WGS) entry which is preliminary data.</text>
</comment>
<evidence type="ECO:0000313" key="2">
    <source>
        <dbReference type="Proteomes" id="UP000735302"/>
    </source>
</evidence>
<dbReference type="Proteomes" id="UP000735302">
    <property type="component" value="Unassembled WGS sequence"/>
</dbReference>
<gene>
    <name evidence="1" type="ORF">PoB_007277600</name>
</gene>
<proteinExistence type="predicted"/>
<evidence type="ECO:0000313" key="1">
    <source>
        <dbReference type="EMBL" id="GFO46271.1"/>
    </source>
</evidence>
<dbReference type="EMBL" id="BLXT01008183">
    <property type="protein sequence ID" value="GFO46271.1"/>
    <property type="molecule type" value="Genomic_DNA"/>
</dbReference>
<dbReference type="AlphaFoldDB" id="A0AAV4DQU4"/>
<keyword evidence="2" id="KW-1185">Reference proteome</keyword>
<sequence>MPKQQPYTLMAPHQASSWTQCCCFLLRGDFAADRQLQQNHKVLMGPGDTPLHVLGVFQAQLIFQNRQIKDTFNVKRGQQQCLLSRSHLKLIAKLQVDFKGNRFPL</sequence>
<protein>
    <submittedName>
        <fullName evidence="1">Uncharacterized protein</fullName>
    </submittedName>
</protein>
<accession>A0AAV4DQU4</accession>
<organism evidence="1 2">
    <name type="scientific">Plakobranchus ocellatus</name>
    <dbReference type="NCBI Taxonomy" id="259542"/>
    <lineage>
        <taxon>Eukaryota</taxon>
        <taxon>Metazoa</taxon>
        <taxon>Spiralia</taxon>
        <taxon>Lophotrochozoa</taxon>
        <taxon>Mollusca</taxon>
        <taxon>Gastropoda</taxon>
        <taxon>Heterobranchia</taxon>
        <taxon>Euthyneura</taxon>
        <taxon>Panpulmonata</taxon>
        <taxon>Sacoglossa</taxon>
        <taxon>Placobranchoidea</taxon>
        <taxon>Plakobranchidae</taxon>
        <taxon>Plakobranchus</taxon>
    </lineage>
</organism>
<reference evidence="1 2" key="1">
    <citation type="journal article" date="2021" name="Elife">
        <title>Chloroplast acquisition without the gene transfer in kleptoplastic sea slugs, Plakobranchus ocellatus.</title>
        <authorList>
            <person name="Maeda T."/>
            <person name="Takahashi S."/>
            <person name="Yoshida T."/>
            <person name="Shimamura S."/>
            <person name="Takaki Y."/>
            <person name="Nagai Y."/>
            <person name="Toyoda A."/>
            <person name="Suzuki Y."/>
            <person name="Arimoto A."/>
            <person name="Ishii H."/>
            <person name="Satoh N."/>
            <person name="Nishiyama T."/>
            <person name="Hasebe M."/>
            <person name="Maruyama T."/>
            <person name="Minagawa J."/>
            <person name="Obokata J."/>
            <person name="Shigenobu S."/>
        </authorList>
    </citation>
    <scope>NUCLEOTIDE SEQUENCE [LARGE SCALE GENOMIC DNA]</scope>
</reference>